<dbReference type="InterPro" id="IPR038770">
    <property type="entry name" value="Na+/solute_symporter_sf"/>
</dbReference>
<reference evidence="2 3" key="1">
    <citation type="submission" date="2019-07" db="EMBL/GenBank/DDBJ databases">
        <title>Whole genome shotgun sequence of Empedobacter brevis NBRC 14943.</title>
        <authorList>
            <person name="Hosoyama A."/>
            <person name="Uohara A."/>
            <person name="Ohji S."/>
            <person name="Ichikawa N."/>
        </authorList>
    </citation>
    <scope>NUCLEOTIDE SEQUENCE [LARGE SCALE GENOMIC DNA]</scope>
    <source>
        <strain evidence="2 3">NBRC 14943</strain>
    </source>
</reference>
<feature type="transmembrane region" description="Helical" evidence="1">
    <location>
        <begin position="12"/>
        <end position="28"/>
    </location>
</feature>
<keyword evidence="1" id="KW-0472">Membrane</keyword>
<feature type="transmembrane region" description="Helical" evidence="1">
    <location>
        <begin position="102"/>
        <end position="129"/>
    </location>
</feature>
<feature type="transmembrane region" description="Helical" evidence="1">
    <location>
        <begin position="235"/>
        <end position="259"/>
    </location>
</feature>
<accession>A0A511NGM2</accession>
<keyword evidence="1" id="KW-0812">Transmembrane</keyword>
<evidence type="ECO:0000313" key="3">
    <source>
        <dbReference type="Proteomes" id="UP000321245"/>
    </source>
</evidence>
<feature type="transmembrane region" description="Helical" evidence="1">
    <location>
        <begin position="136"/>
        <end position="155"/>
    </location>
</feature>
<sequence>MILRFLSKLPDPFILFLFIAILIAYIYPDISLWSYKNFTLNTLIDIGVILVFFFYGLKLNWRDVFKDLSNWKMHLLIQSITFIFFPLLVLIFYPFIKNYPVYFSLYVAIFYLATLPSTVSSSVVMVSIAKGNIPSAIFNASISGLIGIALTPLWMSLFLSKGNGEFDLFATFLDLILKIILPVFVGALLQPYLGFFYNKYKKQFSNLDKLTIVLIVYNSFSHTFLDGLFTKLGLLPLLVVSLIVIGLFFIFFNLSKWIAQKMNFNREDDITIQFCATKKSLVHGSVIAAVIFTGDIGIYLIPIMLYHTFQLIYVSYIANQYAKEVE</sequence>
<proteinExistence type="predicted"/>
<keyword evidence="1" id="KW-1133">Transmembrane helix</keyword>
<gene>
    <name evidence="2" type="ORF">EB1_11910</name>
</gene>
<feature type="transmembrane region" description="Helical" evidence="1">
    <location>
        <begin position="210"/>
        <end position="229"/>
    </location>
</feature>
<dbReference type="Proteomes" id="UP000321245">
    <property type="component" value="Unassembled WGS sequence"/>
</dbReference>
<dbReference type="PIRSF" id="PIRSF026166">
    <property type="entry name" value="UCP026166"/>
    <property type="match status" value="1"/>
</dbReference>
<dbReference type="Pfam" id="PF13593">
    <property type="entry name" value="SBF_like"/>
    <property type="match status" value="1"/>
</dbReference>
<evidence type="ECO:0000256" key="1">
    <source>
        <dbReference type="SAM" id="Phobius"/>
    </source>
</evidence>
<name>A0A511NGM2_9FLAO</name>
<keyword evidence="3" id="KW-1185">Reference proteome</keyword>
<evidence type="ECO:0000313" key="2">
    <source>
        <dbReference type="EMBL" id="GEM51401.1"/>
    </source>
</evidence>
<feature type="transmembrane region" description="Helical" evidence="1">
    <location>
        <begin position="73"/>
        <end position="96"/>
    </location>
</feature>
<dbReference type="Gene3D" id="1.20.1530.20">
    <property type="match status" value="1"/>
</dbReference>
<dbReference type="EMBL" id="BJXC01000006">
    <property type="protein sequence ID" value="GEM51401.1"/>
    <property type="molecule type" value="Genomic_DNA"/>
</dbReference>
<dbReference type="STRING" id="1218108.GCA_000382425_02490"/>
<feature type="transmembrane region" description="Helical" evidence="1">
    <location>
        <begin position="40"/>
        <end position="61"/>
    </location>
</feature>
<dbReference type="AlphaFoldDB" id="A0A511NGM2"/>
<dbReference type="PANTHER" id="PTHR18640">
    <property type="entry name" value="SOLUTE CARRIER FAMILY 10 MEMBER 7"/>
    <property type="match status" value="1"/>
</dbReference>
<dbReference type="GO" id="GO:0005886">
    <property type="term" value="C:plasma membrane"/>
    <property type="evidence" value="ECO:0007669"/>
    <property type="project" value="TreeGrafter"/>
</dbReference>
<feature type="transmembrane region" description="Helical" evidence="1">
    <location>
        <begin position="175"/>
        <end position="198"/>
    </location>
</feature>
<comment type="caution">
    <text evidence="2">The sequence shown here is derived from an EMBL/GenBank/DDBJ whole genome shotgun (WGS) entry which is preliminary data.</text>
</comment>
<dbReference type="InterPro" id="IPR016833">
    <property type="entry name" value="Put_Na-Bile_cotransptr"/>
</dbReference>
<dbReference type="PANTHER" id="PTHR18640:SF5">
    <property type="entry name" value="SODIUM_BILE ACID COTRANSPORTER 7"/>
    <property type="match status" value="1"/>
</dbReference>
<organism evidence="2 3">
    <name type="scientific">Empedobacter brevis NBRC 14943 = ATCC 43319</name>
    <dbReference type="NCBI Taxonomy" id="1218108"/>
    <lineage>
        <taxon>Bacteria</taxon>
        <taxon>Pseudomonadati</taxon>
        <taxon>Bacteroidota</taxon>
        <taxon>Flavobacteriia</taxon>
        <taxon>Flavobacteriales</taxon>
        <taxon>Weeksellaceae</taxon>
        <taxon>Empedobacter</taxon>
    </lineage>
</organism>
<protein>
    <submittedName>
        <fullName evidence="2">Transporter</fullName>
    </submittedName>
</protein>
<feature type="transmembrane region" description="Helical" evidence="1">
    <location>
        <begin position="280"/>
        <end position="301"/>
    </location>
</feature>